<keyword evidence="1" id="KW-0472">Membrane</keyword>
<proteinExistence type="predicted"/>
<evidence type="ECO:0000313" key="4">
    <source>
        <dbReference type="EMBL" id="OWJ54667.1"/>
    </source>
</evidence>
<feature type="transmembrane region" description="Helical" evidence="1">
    <location>
        <begin position="124"/>
        <end position="149"/>
    </location>
</feature>
<dbReference type="AlphaFoldDB" id="A0A0P0N430"/>
<protein>
    <submittedName>
        <fullName evidence="2">Uncharacterized protein</fullName>
    </submittedName>
</protein>
<evidence type="ECO:0000256" key="1">
    <source>
        <dbReference type="SAM" id="Phobius"/>
    </source>
</evidence>
<dbReference type="GeneID" id="26099708"/>
<keyword evidence="1" id="KW-1133">Transmembrane helix</keyword>
<dbReference type="EMBL" id="NCQP01000003">
    <property type="protein sequence ID" value="OWJ54667.1"/>
    <property type="molecule type" value="Genomic_DNA"/>
</dbReference>
<reference evidence="3 6" key="2">
    <citation type="submission" date="2017-05" db="EMBL/GenBank/DDBJ databases">
        <title>The draft genome of the hyperthermophilic archaeon 'Pyrodictium delaneyi strain Hulk', an iron and nitrate reducer, reveals the capacity for sulfate reduction.</title>
        <authorList>
            <person name="Demey L.M."/>
            <person name="Miller C."/>
            <person name="Manzella M."/>
            <person name="Reguera G."/>
            <person name="Kashefi K."/>
        </authorList>
    </citation>
    <scope>NUCLEOTIDE SEQUENCE [LARGE SCALE GENOMIC DNA]</scope>
    <source>
        <strain evidence="3 6">Hulk</strain>
    </source>
</reference>
<accession>A0A0P0N430</accession>
<sequence>MNTADILLGVEAGSPILNQLGQALAAATIGGLITALLIAIPLIIVFVIVEAASMLRLDSHEYIVEMPAEDARRRLAELLRFRGLSVIEEPDRITVDDIVRIVISTRRDTDGTLRVLYYAEPKTWLVAAIIILLVINVALGLAVAAIAYLKYDEARKAVKASLNELKARQIY</sequence>
<name>A0A0P0N430_9CREN</name>
<feature type="transmembrane region" description="Helical" evidence="1">
    <location>
        <begin position="24"/>
        <end position="49"/>
    </location>
</feature>
<reference evidence="2 5" key="1">
    <citation type="submission" date="2015-10" db="EMBL/GenBank/DDBJ databases">
        <title>Complete genome sequence of hyperthermophilic archaeon Pyrodictium delaneyi Su06.</title>
        <authorList>
            <person name="Jung J.-H."/>
            <person name="Lin J."/>
            <person name="Holden J.F."/>
            <person name="Park C.-S."/>
        </authorList>
    </citation>
    <scope>NUCLEOTIDE SEQUENCE [LARGE SCALE GENOMIC DNA]</scope>
    <source>
        <strain evidence="2 5">Su06</strain>
    </source>
</reference>
<keyword evidence="1" id="KW-0812">Transmembrane</keyword>
<dbReference type="Proteomes" id="UP000196694">
    <property type="component" value="Unassembled WGS sequence"/>
</dbReference>
<gene>
    <name evidence="4" type="ORF">Pdsh_06525</name>
    <name evidence="3" type="ORF">Pdsh_06740</name>
    <name evidence="2" type="ORF">Pyrde_1367</name>
</gene>
<evidence type="ECO:0000313" key="2">
    <source>
        <dbReference type="EMBL" id="ALL01413.1"/>
    </source>
</evidence>
<dbReference type="RefSeq" id="WP_055409373.1">
    <property type="nucleotide sequence ID" value="NZ_CP013011.1"/>
</dbReference>
<dbReference type="Proteomes" id="UP000058613">
    <property type="component" value="Chromosome"/>
</dbReference>
<keyword evidence="6" id="KW-1185">Reference proteome</keyword>
<evidence type="ECO:0000313" key="5">
    <source>
        <dbReference type="Proteomes" id="UP000058613"/>
    </source>
</evidence>
<dbReference type="KEGG" id="pdl:Pyrde_1367"/>
<evidence type="ECO:0000313" key="3">
    <source>
        <dbReference type="EMBL" id="OWJ54487.1"/>
    </source>
</evidence>
<dbReference type="EMBL" id="NCQP01000005">
    <property type="protein sequence ID" value="OWJ54487.1"/>
    <property type="molecule type" value="Genomic_DNA"/>
</dbReference>
<dbReference type="STRING" id="1273541.Pyrde_1367"/>
<organism evidence="2 5">
    <name type="scientific">Pyrodictium delaneyi</name>
    <dbReference type="NCBI Taxonomy" id="1273541"/>
    <lineage>
        <taxon>Archaea</taxon>
        <taxon>Thermoproteota</taxon>
        <taxon>Thermoprotei</taxon>
        <taxon>Desulfurococcales</taxon>
        <taxon>Pyrodictiaceae</taxon>
        <taxon>Pyrodictium</taxon>
    </lineage>
</organism>
<dbReference type="EMBL" id="CP013011">
    <property type="protein sequence ID" value="ALL01413.1"/>
    <property type="molecule type" value="Genomic_DNA"/>
</dbReference>
<evidence type="ECO:0000313" key="6">
    <source>
        <dbReference type="Proteomes" id="UP000196694"/>
    </source>
</evidence>